<evidence type="ECO:0000256" key="1">
    <source>
        <dbReference type="ARBA" id="ARBA00004127"/>
    </source>
</evidence>
<evidence type="ECO:0000256" key="2">
    <source>
        <dbReference type="ARBA" id="ARBA00022692"/>
    </source>
</evidence>
<keyword evidence="4 6" id="KW-0472">Membrane</keyword>
<keyword evidence="2 5" id="KW-0812">Transmembrane</keyword>
<evidence type="ECO:0000259" key="7">
    <source>
        <dbReference type="Pfam" id="PF00361"/>
    </source>
</evidence>
<feature type="transmembrane region" description="Helical" evidence="6">
    <location>
        <begin position="184"/>
        <end position="210"/>
    </location>
</feature>
<feature type="transmembrane region" description="Helical" evidence="6">
    <location>
        <begin position="40"/>
        <end position="60"/>
    </location>
</feature>
<evidence type="ECO:0000313" key="8">
    <source>
        <dbReference type="EMBL" id="TDD69839.1"/>
    </source>
</evidence>
<organism evidence="8 9">
    <name type="scientific">Jiangella aurantiaca</name>
    <dbReference type="NCBI Taxonomy" id="2530373"/>
    <lineage>
        <taxon>Bacteria</taxon>
        <taxon>Bacillati</taxon>
        <taxon>Actinomycetota</taxon>
        <taxon>Actinomycetes</taxon>
        <taxon>Jiangellales</taxon>
        <taxon>Jiangellaceae</taxon>
        <taxon>Jiangella</taxon>
    </lineage>
</organism>
<comment type="subcellular location">
    <subcellularLocation>
        <location evidence="1">Endomembrane system</location>
        <topology evidence="1">Multi-pass membrane protein</topology>
    </subcellularLocation>
    <subcellularLocation>
        <location evidence="5">Membrane</location>
        <topology evidence="5">Multi-pass membrane protein</topology>
    </subcellularLocation>
</comment>
<dbReference type="EMBL" id="SMLB01000012">
    <property type="protein sequence ID" value="TDD69839.1"/>
    <property type="molecule type" value="Genomic_DNA"/>
</dbReference>
<dbReference type="PANTHER" id="PTHR22773">
    <property type="entry name" value="NADH DEHYDROGENASE"/>
    <property type="match status" value="1"/>
</dbReference>
<evidence type="ECO:0000313" key="9">
    <source>
        <dbReference type="Proteomes" id="UP000295217"/>
    </source>
</evidence>
<dbReference type="OrthoDB" id="9811718at2"/>
<name>A0A4R5AF77_9ACTN</name>
<keyword evidence="3 6" id="KW-1133">Transmembrane helix</keyword>
<accession>A0A4R5AF77</accession>
<sequence>MNNGLTRESPPEEAAAEPRSWLTAEVEGRTAFAQNELLRLLAYSTISQVGYLFMVVAVAARTDIAVPALVVYLAGYAITNLGAFAAVAALPRSTTIADWAAAVRERRWLVVSLVVCVLGLVGTPPAAVFVGKLAVFLAAADGAMAWLVVVAAVNTVASLFYYLRWIAPAADTTTPVEAMTVPACAPAATLHAAAAGSLVLGLGAGAWLAYVGL</sequence>
<evidence type="ECO:0000256" key="3">
    <source>
        <dbReference type="ARBA" id="ARBA00022989"/>
    </source>
</evidence>
<feature type="domain" description="NADH:quinone oxidoreductase/Mrp antiporter transmembrane" evidence="7">
    <location>
        <begin position="30"/>
        <end position="156"/>
    </location>
</feature>
<keyword evidence="9" id="KW-1185">Reference proteome</keyword>
<evidence type="ECO:0000256" key="6">
    <source>
        <dbReference type="SAM" id="Phobius"/>
    </source>
</evidence>
<comment type="caution">
    <text evidence="8">The sequence shown here is derived from an EMBL/GenBank/DDBJ whole genome shotgun (WGS) entry which is preliminary data.</text>
</comment>
<dbReference type="Proteomes" id="UP000295217">
    <property type="component" value="Unassembled WGS sequence"/>
</dbReference>
<gene>
    <name evidence="8" type="ORF">E1262_11220</name>
</gene>
<feature type="transmembrane region" description="Helical" evidence="6">
    <location>
        <begin position="66"/>
        <end position="87"/>
    </location>
</feature>
<feature type="transmembrane region" description="Helical" evidence="6">
    <location>
        <begin position="108"/>
        <end position="131"/>
    </location>
</feature>
<protein>
    <recommendedName>
        <fullName evidence="7">NADH:quinone oxidoreductase/Mrp antiporter transmembrane domain-containing protein</fullName>
    </recommendedName>
</protein>
<proteinExistence type="predicted"/>
<dbReference type="GO" id="GO:0016020">
    <property type="term" value="C:membrane"/>
    <property type="evidence" value="ECO:0007669"/>
    <property type="project" value="UniProtKB-SubCell"/>
</dbReference>
<reference evidence="8 9" key="1">
    <citation type="submission" date="2019-02" db="EMBL/GenBank/DDBJ databases">
        <title>Draft genome sequences of novel Actinobacteria.</title>
        <authorList>
            <person name="Sahin N."/>
            <person name="Ay H."/>
            <person name="Saygin H."/>
        </authorList>
    </citation>
    <scope>NUCLEOTIDE SEQUENCE [LARGE SCALE GENOMIC DNA]</scope>
    <source>
        <strain evidence="8 9">8K307</strain>
    </source>
</reference>
<dbReference type="GO" id="GO:0012505">
    <property type="term" value="C:endomembrane system"/>
    <property type="evidence" value="ECO:0007669"/>
    <property type="project" value="UniProtKB-SubCell"/>
</dbReference>
<evidence type="ECO:0000256" key="4">
    <source>
        <dbReference type="ARBA" id="ARBA00023136"/>
    </source>
</evidence>
<dbReference type="Pfam" id="PF00361">
    <property type="entry name" value="Proton_antipo_M"/>
    <property type="match status" value="1"/>
</dbReference>
<evidence type="ECO:0000256" key="5">
    <source>
        <dbReference type="RuleBase" id="RU000320"/>
    </source>
</evidence>
<dbReference type="InterPro" id="IPR001750">
    <property type="entry name" value="ND/Mrp_TM"/>
</dbReference>
<feature type="transmembrane region" description="Helical" evidence="6">
    <location>
        <begin position="143"/>
        <end position="163"/>
    </location>
</feature>
<dbReference type="AlphaFoldDB" id="A0A4R5AF77"/>